<reference evidence="1 2" key="1">
    <citation type="journal article" date="2014" name="Genome Biol. Evol.">
        <title>The genome of the myxosporean Thelohanellus kitauei shows adaptations to nutrient acquisition within its fish host.</title>
        <authorList>
            <person name="Yang Y."/>
            <person name="Xiong J."/>
            <person name="Zhou Z."/>
            <person name="Huo F."/>
            <person name="Miao W."/>
            <person name="Ran C."/>
            <person name="Liu Y."/>
            <person name="Zhang J."/>
            <person name="Feng J."/>
            <person name="Wang M."/>
            <person name="Wang M."/>
            <person name="Wang L."/>
            <person name="Yao B."/>
        </authorList>
    </citation>
    <scope>NUCLEOTIDE SEQUENCE [LARGE SCALE GENOMIC DNA]</scope>
    <source>
        <strain evidence="1">Wuqing</strain>
    </source>
</reference>
<dbReference type="EMBL" id="JWZT01002781">
    <property type="protein sequence ID" value="KII68589.1"/>
    <property type="molecule type" value="Genomic_DNA"/>
</dbReference>
<name>A0A0C2IT55_THEKT</name>
<keyword evidence="2" id="KW-1185">Reference proteome</keyword>
<evidence type="ECO:0000313" key="2">
    <source>
        <dbReference type="Proteomes" id="UP000031668"/>
    </source>
</evidence>
<organism evidence="1 2">
    <name type="scientific">Thelohanellus kitauei</name>
    <name type="common">Myxosporean</name>
    <dbReference type="NCBI Taxonomy" id="669202"/>
    <lineage>
        <taxon>Eukaryota</taxon>
        <taxon>Metazoa</taxon>
        <taxon>Cnidaria</taxon>
        <taxon>Myxozoa</taxon>
        <taxon>Myxosporea</taxon>
        <taxon>Bivalvulida</taxon>
        <taxon>Platysporina</taxon>
        <taxon>Myxobolidae</taxon>
        <taxon>Thelohanellus</taxon>
    </lineage>
</organism>
<dbReference type="AlphaFoldDB" id="A0A0C2IT55"/>
<gene>
    <name evidence="1" type="ORF">RF11_00494</name>
</gene>
<protein>
    <submittedName>
        <fullName evidence="1">Uncharacterized protein</fullName>
    </submittedName>
</protein>
<comment type="caution">
    <text evidence="1">The sequence shown here is derived from an EMBL/GenBank/DDBJ whole genome shotgun (WGS) entry which is preliminary data.</text>
</comment>
<sequence>MVFINREMYNIPRRDALYRIRQLMIRNVYRDDLVLAEKNSLKGRLYLIKIATRFHRYNILYFSRDILYYCCCRASVNLFIYSSEGDNGLFDDKTNGLCFIHA</sequence>
<proteinExistence type="predicted"/>
<dbReference type="Proteomes" id="UP000031668">
    <property type="component" value="Unassembled WGS sequence"/>
</dbReference>
<accession>A0A0C2IT55</accession>
<evidence type="ECO:0000313" key="1">
    <source>
        <dbReference type="EMBL" id="KII68589.1"/>
    </source>
</evidence>